<protein>
    <recommendedName>
        <fullName evidence="2">protein-glutamate methylesterase</fullName>
        <ecNumber evidence="2">3.1.1.61</ecNumber>
    </recommendedName>
</protein>
<dbReference type="InterPro" id="IPR000673">
    <property type="entry name" value="Sig_transdc_resp-reg_Me-estase"/>
</dbReference>
<dbReference type="InterPro" id="IPR035909">
    <property type="entry name" value="CheB_C"/>
</dbReference>
<evidence type="ECO:0000256" key="3">
    <source>
        <dbReference type="ARBA" id="ARBA00048267"/>
    </source>
</evidence>
<evidence type="ECO:0000313" key="8">
    <source>
        <dbReference type="Proteomes" id="UP001501195"/>
    </source>
</evidence>
<dbReference type="Proteomes" id="UP001501195">
    <property type="component" value="Unassembled WGS sequence"/>
</dbReference>
<evidence type="ECO:0000256" key="2">
    <source>
        <dbReference type="ARBA" id="ARBA00039140"/>
    </source>
</evidence>
<keyword evidence="8" id="KW-1185">Reference proteome</keyword>
<evidence type="ECO:0000313" key="7">
    <source>
        <dbReference type="EMBL" id="GAA4665087.1"/>
    </source>
</evidence>
<dbReference type="PROSITE" id="PS50122">
    <property type="entry name" value="CHEB"/>
    <property type="match status" value="1"/>
</dbReference>
<dbReference type="EMBL" id="BAABIL010000838">
    <property type="protein sequence ID" value="GAA4665087.1"/>
    <property type="molecule type" value="Genomic_DNA"/>
</dbReference>
<comment type="caution">
    <text evidence="7">The sequence shown here is derived from an EMBL/GenBank/DDBJ whole genome shotgun (WGS) entry which is preliminary data.</text>
</comment>
<feature type="domain" description="CheB-type methylesterase" evidence="6">
    <location>
        <begin position="1"/>
        <end position="189"/>
    </location>
</feature>
<evidence type="ECO:0000259" key="6">
    <source>
        <dbReference type="PROSITE" id="PS50122"/>
    </source>
</evidence>
<feature type="active site" evidence="4">
    <location>
        <position position="131"/>
    </location>
</feature>
<gene>
    <name evidence="7" type="ORF">GCM10023225_35730</name>
</gene>
<feature type="active site" evidence="4">
    <location>
        <position position="39"/>
    </location>
</feature>
<dbReference type="Gene3D" id="3.40.50.180">
    <property type="entry name" value="Methylesterase CheB, C-terminal domain"/>
    <property type="match status" value="1"/>
</dbReference>
<organism evidence="7 8">
    <name type="scientific">Kineococcus glutinatus</name>
    <dbReference type="NCBI Taxonomy" id="1070872"/>
    <lineage>
        <taxon>Bacteria</taxon>
        <taxon>Bacillati</taxon>
        <taxon>Actinomycetota</taxon>
        <taxon>Actinomycetes</taxon>
        <taxon>Kineosporiales</taxon>
        <taxon>Kineosporiaceae</taxon>
        <taxon>Kineococcus</taxon>
    </lineage>
</organism>
<evidence type="ECO:0000256" key="4">
    <source>
        <dbReference type="PROSITE-ProRule" id="PRU00050"/>
    </source>
</evidence>
<accession>A0ABP8VLC1</accession>
<dbReference type="PIRSF" id="PIRSF036461">
    <property type="entry name" value="Chmtx_methlestr"/>
    <property type="match status" value="1"/>
</dbReference>
<feature type="region of interest" description="Disordered" evidence="5">
    <location>
        <begin position="328"/>
        <end position="348"/>
    </location>
</feature>
<reference evidence="8" key="1">
    <citation type="journal article" date="2019" name="Int. J. Syst. Evol. Microbiol.">
        <title>The Global Catalogue of Microorganisms (GCM) 10K type strain sequencing project: providing services to taxonomists for standard genome sequencing and annotation.</title>
        <authorList>
            <consortium name="The Broad Institute Genomics Platform"/>
            <consortium name="The Broad Institute Genome Sequencing Center for Infectious Disease"/>
            <person name="Wu L."/>
            <person name="Ma J."/>
        </authorList>
    </citation>
    <scope>NUCLEOTIDE SEQUENCE [LARGE SCALE GENOMIC DNA]</scope>
    <source>
        <strain evidence="8">JCM 18126</strain>
    </source>
</reference>
<keyword evidence="4" id="KW-0145">Chemotaxis</keyword>
<keyword evidence="1 4" id="KW-0378">Hydrolase</keyword>
<comment type="catalytic activity">
    <reaction evidence="3">
        <text>[protein]-L-glutamate 5-O-methyl ester + H2O = L-glutamyl-[protein] + methanol + H(+)</text>
        <dbReference type="Rhea" id="RHEA:23236"/>
        <dbReference type="Rhea" id="RHEA-COMP:10208"/>
        <dbReference type="Rhea" id="RHEA-COMP:10311"/>
        <dbReference type="ChEBI" id="CHEBI:15377"/>
        <dbReference type="ChEBI" id="CHEBI:15378"/>
        <dbReference type="ChEBI" id="CHEBI:17790"/>
        <dbReference type="ChEBI" id="CHEBI:29973"/>
        <dbReference type="ChEBI" id="CHEBI:82795"/>
        <dbReference type="EC" id="3.1.1.61"/>
    </reaction>
</comment>
<name>A0ABP8VLC1_9ACTN</name>
<feature type="active site" evidence="4">
    <location>
        <position position="12"/>
    </location>
</feature>
<evidence type="ECO:0000256" key="1">
    <source>
        <dbReference type="ARBA" id="ARBA00022801"/>
    </source>
</evidence>
<dbReference type="SUPFAM" id="SSF52738">
    <property type="entry name" value="Methylesterase CheB, C-terminal domain"/>
    <property type="match status" value="1"/>
</dbReference>
<proteinExistence type="predicted"/>
<dbReference type="PANTHER" id="PTHR42872:SF6">
    <property type="entry name" value="PROTEIN-GLUTAMATE METHYLESTERASE_PROTEIN-GLUTAMINE GLUTAMINASE"/>
    <property type="match status" value="1"/>
</dbReference>
<dbReference type="Pfam" id="PF01339">
    <property type="entry name" value="CheB_methylest"/>
    <property type="match status" value="1"/>
</dbReference>
<dbReference type="EC" id="3.1.1.61" evidence="2"/>
<dbReference type="InterPro" id="IPR011247">
    <property type="entry name" value="Chemotax_prot-Glu_Me-esterase"/>
</dbReference>
<evidence type="ECO:0000256" key="5">
    <source>
        <dbReference type="SAM" id="MobiDB-lite"/>
    </source>
</evidence>
<dbReference type="RefSeq" id="WP_345714286.1">
    <property type="nucleotide sequence ID" value="NZ_BAABIL010000838.1"/>
</dbReference>
<sequence length="348" mass="36287">MGTRDVVVVGASAGGVEALRTLVAGLPADFPATVLVVLHVPATGSGALAAILDRAGPLPARQAASGEHLPRGTVLVARPDHHLLVLDEQVVVSAGPRENGHRPAVDALFRSAARSLGPRVVGVVLSGMLDDGSAGLVAVRSRGGVGVVQDPADAMYAGMPRNAIEAAAPEHVVPVADIPALLTRLVGEPVLDAPPPSALLEEETAVARFDIEQIDGDDHPGEPAGYSCPDCAGALWRIEESGFLRFRCRVGHAWSTESLLAQQAETMDSALWMALRSLEERAALTRELGRRAESAGRSISAARFAERAAEEHRAAVLIRELLTDRSARTGNGERVGDGEPVGDAWSGS</sequence>
<dbReference type="CDD" id="cd16433">
    <property type="entry name" value="CheB"/>
    <property type="match status" value="1"/>
</dbReference>
<dbReference type="PANTHER" id="PTHR42872">
    <property type="entry name" value="PROTEIN-GLUTAMATE METHYLESTERASE/PROTEIN-GLUTAMINE GLUTAMINASE"/>
    <property type="match status" value="1"/>
</dbReference>